<protein>
    <submittedName>
        <fullName evidence="1">NAD(P)/FAD-dependent oxidoreductase</fullName>
    </submittedName>
</protein>
<sequence length="475" mass="49164">MSDALVIGSGPNGLAAALTLARAGVAVTVLEAQDEIGGGTRTVQPFGEGILVDHCAAFHPMALQSPALAGLEAYGLRWAWPEIDAAHPLDDGPAALLHRSVAQTAAGLGADGRRWRLLFGGPSRRYPELAGDILGPVVHVPRHPLLMGRFGAPTLLPATLLARLFRTERARALFLGTTAHAMRPLTEVVSSAIGMGILTAGHHDGWPVVVGGTQALTDAMAAALTDLGGKIETGVPVTSLSQLPHADAVLLNLAPQAALALYGDKLPAGTRRAYRRYRYGPGAFKVDLAVQGGVPWRDPEVGRAGTVHLGGGSAEIIAGEKAVATGRMPERPFVLLGQQYVADPSRSRGDVHPVYAYAHVPAGYDGDASDTTEAVISQIERFAPGLRERITGVHATSPAQFAAGNANYVGGDILTGAKSPGALLLGPRPGRNPYRTGARGVYLCSAAAPPGPGAHGMAGYRAAQLALRDLGVSRP</sequence>
<dbReference type="RefSeq" id="WP_151581204.1">
    <property type="nucleotide sequence ID" value="NZ_WBVM01000002.1"/>
</dbReference>
<dbReference type="PANTHER" id="PTHR10668">
    <property type="entry name" value="PHYTOENE DEHYDROGENASE"/>
    <property type="match status" value="1"/>
</dbReference>
<evidence type="ECO:0000313" key="1">
    <source>
        <dbReference type="EMBL" id="KAB2808986.1"/>
    </source>
</evidence>
<dbReference type="PANTHER" id="PTHR10668:SF105">
    <property type="entry name" value="DEHYDROGENASE-RELATED"/>
    <property type="match status" value="1"/>
</dbReference>
<accession>A0A7J5DV83</accession>
<dbReference type="Pfam" id="PF13450">
    <property type="entry name" value="NAD_binding_8"/>
    <property type="match status" value="1"/>
</dbReference>
<name>A0A7J5DV83_NOCSI</name>
<dbReference type="AlphaFoldDB" id="A0A7J5DV83"/>
<dbReference type="Proteomes" id="UP000449906">
    <property type="component" value="Unassembled WGS sequence"/>
</dbReference>
<reference evidence="1 2" key="1">
    <citation type="submission" date="2019-09" db="EMBL/GenBank/DDBJ databases">
        <title>Pimelobacter sp. isolated from Paulinella.</title>
        <authorList>
            <person name="Jeong S.E."/>
        </authorList>
    </citation>
    <scope>NUCLEOTIDE SEQUENCE [LARGE SCALE GENOMIC DNA]</scope>
    <source>
        <strain evidence="1 2">Pch-N</strain>
    </source>
</reference>
<dbReference type="EMBL" id="WBVM01000002">
    <property type="protein sequence ID" value="KAB2808986.1"/>
    <property type="molecule type" value="Genomic_DNA"/>
</dbReference>
<proteinExistence type="predicted"/>
<gene>
    <name evidence="1" type="ORF">F9L07_18125</name>
</gene>
<comment type="caution">
    <text evidence="1">The sequence shown here is derived from an EMBL/GenBank/DDBJ whole genome shotgun (WGS) entry which is preliminary data.</text>
</comment>
<dbReference type="Gene3D" id="3.50.50.60">
    <property type="entry name" value="FAD/NAD(P)-binding domain"/>
    <property type="match status" value="1"/>
</dbReference>
<dbReference type="InterPro" id="IPR036188">
    <property type="entry name" value="FAD/NAD-bd_sf"/>
</dbReference>
<dbReference type="SUPFAM" id="SSF51905">
    <property type="entry name" value="FAD/NAD(P)-binding domain"/>
    <property type="match status" value="1"/>
</dbReference>
<evidence type="ECO:0000313" key="2">
    <source>
        <dbReference type="Proteomes" id="UP000449906"/>
    </source>
</evidence>
<organism evidence="1 2">
    <name type="scientific">Nocardioides simplex</name>
    <name type="common">Arthrobacter simplex</name>
    <dbReference type="NCBI Taxonomy" id="2045"/>
    <lineage>
        <taxon>Bacteria</taxon>
        <taxon>Bacillati</taxon>
        <taxon>Actinomycetota</taxon>
        <taxon>Actinomycetes</taxon>
        <taxon>Propionibacteriales</taxon>
        <taxon>Nocardioidaceae</taxon>
        <taxon>Pimelobacter</taxon>
    </lineage>
</organism>
<dbReference type="PRINTS" id="PR00411">
    <property type="entry name" value="PNDRDTASEI"/>
</dbReference>